<dbReference type="InterPro" id="IPR013099">
    <property type="entry name" value="K_chnl_dom"/>
</dbReference>
<dbReference type="InterPro" id="IPR003148">
    <property type="entry name" value="RCK_N"/>
</dbReference>
<dbReference type="InterPro" id="IPR006037">
    <property type="entry name" value="RCK_C"/>
</dbReference>
<dbReference type="AlphaFoldDB" id="A0A9D6Z6Q6"/>
<dbReference type="Gene3D" id="1.10.287.70">
    <property type="match status" value="1"/>
</dbReference>
<dbReference type="GO" id="GO:0008324">
    <property type="term" value="F:monoatomic cation transmembrane transporter activity"/>
    <property type="evidence" value="ECO:0007669"/>
    <property type="project" value="InterPro"/>
</dbReference>
<dbReference type="Proteomes" id="UP000807825">
    <property type="component" value="Unassembled WGS sequence"/>
</dbReference>
<feature type="domain" description="RCK N-terminal" evidence="3">
    <location>
        <begin position="118"/>
        <end position="235"/>
    </location>
</feature>
<dbReference type="Pfam" id="PF02254">
    <property type="entry name" value="TrkA_N"/>
    <property type="match status" value="1"/>
</dbReference>
<gene>
    <name evidence="5" type="ORF">HY912_24970</name>
</gene>
<dbReference type="Pfam" id="PF02080">
    <property type="entry name" value="TrkA_C"/>
    <property type="match status" value="1"/>
</dbReference>
<keyword evidence="5" id="KW-0406">Ion transport</keyword>
<evidence type="ECO:0000313" key="6">
    <source>
        <dbReference type="Proteomes" id="UP000807825"/>
    </source>
</evidence>
<accession>A0A9D6Z6Q6</accession>
<dbReference type="Gene3D" id="3.30.70.1450">
    <property type="entry name" value="Regulator of K+ conductance, C-terminal domain"/>
    <property type="match status" value="1"/>
</dbReference>
<keyword evidence="5" id="KW-0813">Transport</keyword>
<keyword evidence="2" id="KW-0812">Transmembrane</keyword>
<dbReference type="SUPFAM" id="SSF116726">
    <property type="entry name" value="TrkA C-terminal domain-like"/>
    <property type="match status" value="1"/>
</dbReference>
<reference evidence="5" key="1">
    <citation type="submission" date="2020-07" db="EMBL/GenBank/DDBJ databases">
        <title>Huge and variable diversity of episymbiotic CPR bacteria and DPANN archaea in groundwater ecosystems.</title>
        <authorList>
            <person name="He C.Y."/>
            <person name="Keren R."/>
            <person name="Whittaker M."/>
            <person name="Farag I.F."/>
            <person name="Doudna J."/>
            <person name="Cate J.H.D."/>
            <person name="Banfield J.F."/>
        </authorList>
    </citation>
    <scope>NUCLEOTIDE SEQUENCE</scope>
    <source>
        <strain evidence="5">NC_groundwater_1664_Pr3_B-0.1um_52_9</strain>
    </source>
</reference>
<dbReference type="PROSITE" id="PS51201">
    <property type="entry name" value="RCK_N"/>
    <property type="match status" value="1"/>
</dbReference>
<comment type="caution">
    <text evidence="5">The sequence shown here is derived from an EMBL/GenBank/DDBJ whole genome shotgun (WGS) entry which is preliminary data.</text>
</comment>
<dbReference type="GO" id="GO:0005886">
    <property type="term" value="C:plasma membrane"/>
    <property type="evidence" value="ECO:0007669"/>
    <property type="project" value="UniProtKB-SubCell"/>
</dbReference>
<dbReference type="InterPro" id="IPR036721">
    <property type="entry name" value="RCK_C_sf"/>
</dbReference>
<evidence type="ECO:0000313" key="5">
    <source>
        <dbReference type="EMBL" id="MBI5252762.1"/>
    </source>
</evidence>
<keyword evidence="5" id="KW-0407">Ion channel</keyword>
<dbReference type="GO" id="GO:0006813">
    <property type="term" value="P:potassium ion transport"/>
    <property type="evidence" value="ECO:0007669"/>
    <property type="project" value="InterPro"/>
</dbReference>
<sequence length="362" mass="39990">MSSKTLKSDGLFSYHHALVKALTGIALILTIGTLGYRFIEGWSYLDGFYMTVITITGIGFKEVHDPTFYGRIFTLFIIFSGVGVVAYAIVTGSQMIIEGELTKILTRRRSMKAIEKLKDHFIICGFGRMGSFICDELHARQIPFVVVETKQDTQDKIMQIGYYLSPGDATEEEVLLAAGIRNAKGFVSVLDSDAANVYAVLTARELNQDLEIIARAGEEAAAKKLVRAGANRVISPYKIGGMRLVMSILKPAVMNFLEVAMDHKQYDIEIEEVGLHENSCYSGKRLVDTDIRKGLNLIIIAIKKKDGQMVFNPGPYTVMDADDTLIAMGEKKNLSVLEREASERAHNNNCKIDGSSSPKADN</sequence>
<keyword evidence="2" id="KW-0472">Membrane</keyword>
<feature type="transmembrane region" description="Helical" evidence="2">
    <location>
        <begin position="72"/>
        <end position="90"/>
    </location>
</feature>
<dbReference type="InterPro" id="IPR036291">
    <property type="entry name" value="NAD(P)-bd_dom_sf"/>
</dbReference>
<comment type="subcellular location">
    <subcellularLocation>
        <location evidence="1">Cell membrane</location>
        <topology evidence="1">Multi-pass membrane protein</topology>
    </subcellularLocation>
</comment>
<feature type="domain" description="RCK C-terminal" evidence="4">
    <location>
        <begin position="257"/>
        <end position="343"/>
    </location>
</feature>
<dbReference type="EMBL" id="JACRDE010000646">
    <property type="protein sequence ID" value="MBI5252762.1"/>
    <property type="molecule type" value="Genomic_DNA"/>
</dbReference>
<protein>
    <submittedName>
        <fullName evidence="5">Potassium channel protein</fullName>
    </submittedName>
</protein>
<dbReference type="PANTHER" id="PTHR43833:SF9">
    <property type="entry name" value="POTASSIUM CHANNEL PROTEIN YUGO-RELATED"/>
    <property type="match status" value="1"/>
</dbReference>
<dbReference type="PANTHER" id="PTHR43833">
    <property type="entry name" value="POTASSIUM CHANNEL PROTEIN 2-RELATED-RELATED"/>
    <property type="match status" value="1"/>
</dbReference>
<evidence type="ECO:0000259" key="4">
    <source>
        <dbReference type="PROSITE" id="PS51202"/>
    </source>
</evidence>
<feature type="transmembrane region" description="Helical" evidence="2">
    <location>
        <begin position="12"/>
        <end position="36"/>
    </location>
</feature>
<proteinExistence type="predicted"/>
<dbReference type="Pfam" id="PF07885">
    <property type="entry name" value="Ion_trans_2"/>
    <property type="match status" value="1"/>
</dbReference>
<name>A0A9D6Z6Q6_9BACT</name>
<dbReference type="InterPro" id="IPR050721">
    <property type="entry name" value="Trk_Ktr_HKT_K-transport"/>
</dbReference>
<organism evidence="5 6">
    <name type="scientific">Desulfomonile tiedjei</name>
    <dbReference type="NCBI Taxonomy" id="2358"/>
    <lineage>
        <taxon>Bacteria</taxon>
        <taxon>Pseudomonadati</taxon>
        <taxon>Thermodesulfobacteriota</taxon>
        <taxon>Desulfomonilia</taxon>
        <taxon>Desulfomonilales</taxon>
        <taxon>Desulfomonilaceae</taxon>
        <taxon>Desulfomonile</taxon>
    </lineage>
</organism>
<dbReference type="PROSITE" id="PS51202">
    <property type="entry name" value="RCK_C"/>
    <property type="match status" value="1"/>
</dbReference>
<evidence type="ECO:0000256" key="2">
    <source>
        <dbReference type="SAM" id="Phobius"/>
    </source>
</evidence>
<keyword evidence="2" id="KW-1133">Transmembrane helix</keyword>
<dbReference type="Gene3D" id="3.40.50.720">
    <property type="entry name" value="NAD(P)-binding Rossmann-like Domain"/>
    <property type="match status" value="1"/>
</dbReference>
<dbReference type="SUPFAM" id="SSF51735">
    <property type="entry name" value="NAD(P)-binding Rossmann-fold domains"/>
    <property type="match status" value="1"/>
</dbReference>
<dbReference type="SUPFAM" id="SSF81324">
    <property type="entry name" value="Voltage-gated potassium channels"/>
    <property type="match status" value="1"/>
</dbReference>
<feature type="transmembrane region" description="Helical" evidence="2">
    <location>
        <begin position="42"/>
        <end position="60"/>
    </location>
</feature>
<evidence type="ECO:0000259" key="3">
    <source>
        <dbReference type="PROSITE" id="PS51201"/>
    </source>
</evidence>
<evidence type="ECO:0000256" key="1">
    <source>
        <dbReference type="ARBA" id="ARBA00004651"/>
    </source>
</evidence>